<protein>
    <submittedName>
        <fullName evidence="4">Tetratricopeptide repeat protein</fullName>
    </submittedName>
</protein>
<accession>A0A6N7WUS0</accession>
<dbReference type="InterPro" id="IPR011990">
    <property type="entry name" value="TPR-like_helical_dom_sf"/>
</dbReference>
<dbReference type="Proteomes" id="UP000434342">
    <property type="component" value="Unassembled WGS sequence"/>
</dbReference>
<dbReference type="AlphaFoldDB" id="A0A6N7WUS0"/>
<proteinExistence type="predicted"/>
<keyword evidence="3" id="KW-0472">Membrane</keyword>
<feature type="compositionally biased region" description="Basic residues" evidence="2">
    <location>
        <begin position="7"/>
        <end position="17"/>
    </location>
</feature>
<feature type="compositionally biased region" description="Low complexity" evidence="2">
    <location>
        <begin position="279"/>
        <end position="302"/>
    </location>
</feature>
<comment type="caution">
    <text evidence="4">The sequence shown here is derived from an EMBL/GenBank/DDBJ whole genome shotgun (WGS) entry which is preliminary data.</text>
</comment>
<feature type="transmembrane region" description="Helical" evidence="3">
    <location>
        <begin position="50"/>
        <end position="68"/>
    </location>
</feature>
<dbReference type="RefSeq" id="WP_154541130.1">
    <property type="nucleotide sequence ID" value="NZ_JALEVF010000082.1"/>
</dbReference>
<sequence length="321" mass="33677">MSSSGKHNSKRLARAKVKPTEDSATGEKDSRPASRKKTPAQVRADRKKRVTSIVIIVFAVIMAVSMMMPSCSAIVGNNQASESTKKESSSSSKDDSSSSSAEDDSSSSSSKTTSTSDSLKKLDSSYEESLASLQKRLKKNPKDLAALLNLGNGYMSWGYQAASLATTDAEKTHVNDILGKAINYFDQYLELNDSDTVKVNRALCQFYQGDTDAALQALQKVTEDSPKFPLGWANLGMVYESKGQTGNAQAAYKKAEKTDPKDSYGAKSFAEQRLSAIESAASSSANGTSSTTGTTSGTTSGTSGQGLSGALGGLGLSGSGN</sequence>
<dbReference type="Pfam" id="PF14559">
    <property type="entry name" value="TPR_19"/>
    <property type="match status" value="1"/>
</dbReference>
<evidence type="ECO:0000256" key="2">
    <source>
        <dbReference type="SAM" id="MobiDB-lite"/>
    </source>
</evidence>
<dbReference type="Gene3D" id="1.25.40.10">
    <property type="entry name" value="Tetratricopeptide repeat domain"/>
    <property type="match status" value="1"/>
</dbReference>
<dbReference type="InterPro" id="IPR019734">
    <property type="entry name" value="TPR_rpt"/>
</dbReference>
<evidence type="ECO:0000313" key="5">
    <source>
        <dbReference type="Proteomes" id="UP000434342"/>
    </source>
</evidence>
<organism evidence="4 5">
    <name type="scientific">Parafannyhessea umbonata</name>
    <dbReference type="NCBI Taxonomy" id="604330"/>
    <lineage>
        <taxon>Bacteria</taxon>
        <taxon>Bacillati</taxon>
        <taxon>Actinomycetota</taxon>
        <taxon>Coriobacteriia</taxon>
        <taxon>Coriobacteriales</taxon>
        <taxon>Atopobiaceae</taxon>
        <taxon>Parafannyhessea</taxon>
    </lineage>
</organism>
<reference evidence="4 5" key="1">
    <citation type="submission" date="2019-08" db="EMBL/GenBank/DDBJ databases">
        <title>In-depth cultivation of the pig gut microbiome towards novel bacterial diversity and tailored functional studies.</title>
        <authorList>
            <person name="Wylensek D."/>
            <person name="Hitch T.C.A."/>
            <person name="Clavel T."/>
        </authorList>
    </citation>
    <scope>NUCLEOTIDE SEQUENCE [LARGE SCALE GENOMIC DNA]</scope>
    <source>
        <strain evidence="4 5">WB01_CNA04</strain>
    </source>
</reference>
<keyword evidence="3" id="KW-1133">Transmembrane helix</keyword>
<feature type="compositionally biased region" description="Basic and acidic residues" evidence="2">
    <location>
        <begin position="18"/>
        <end position="32"/>
    </location>
</feature>
<dbReference type="EMBL" id="VUND01000002">
    <property type="protein sequence ID" value="MST60528.1"/>
    <property type="molecule type" value="Genomic_DNA"/>
</dbReference>
<gene>
    <name evidence="4" type="ORF">FYJ69_06345</name>
</gene>
<dbReference type="SUPFAM" id="SSF48452">
    <property type="entry name" value="TPR-like"/>
    <property type="match status" value="1"/>
</dbReference>
<evidence type="ECO:0000313" key="4">
    <source>
        <dbReference type="EMBL" id="MST60528.1"/>
    </source>
</evidence>
<name>A0A6N7WUS0_9ACTN</name>
<keyword evidence="3" id="KW-0812">Transmembrane</keyword>
<feature type="compositionally biased region" description="Gly residues" evidence="2">
    <location>
        <begin position="303"/>
        <end position="321"/>
    </location>
</feature>
<evidence type="ECO:0000256" key="3">
    <source>
        <dbReference type="SAM" id="Phobius"/>
    </source>
</evidence>
<feature type="region of interest" description="Disordered" evidence="2">
    <location>
        <begin position="1"/>
        <end position="46"/>
    </location>
</feature>
<feature type="repeat" description="TPR" evidence="1">
    <location>
        <begin position="229"/>
        <end position="262"/>
    </location>
</feature>
<evidence type="ECO:0000256" key="1">
    <source>
        <dbReference type="PROSITE-ProRule" id="PRU00339"/>
    </source>
</evidence>
<keyword evidence="1" id="KW-0802">TPR repeat</keyword>
<dbReference type="PROSITE" id="PS50005">
    <property type="entry name" value="TPR"/>
    <property type="match status" value="1"/>
</dbReference>
<feature type="compositionally biased region" description="Basic and acidic residues" evidence="2">
    <location>
        <begin position="83"/>
        <end position="96"/>
    </location>
</feature>
<feature type="region of interest" description="Disordered" evidence="2">
    <location>
        <begin position="81"/>
        <end position="119"/>
    </location>
</feature>
<feature type="region of interest" description="Disordered" evidence="2">
    <location>
        <begin position="279"/>
        <end position="321"/>
    </location>
</feature>
<dbReference type="SMART" id="SM00028">
    <property type="entry name" value="TPR"/>
    <property type="match status" value="2"/>
</dbReference>
<feature type="compositionally biased region" description="Low complexity" evidence="2">
    <location>
        <begin position="106"/>
        <end position="117"/>
    </location>
</feature>